<dbReference type="OMA" id="CWAENRS"/>
<dbReference type="PANTHER" id="PTHR22306:SF2">
    <property type="entry name" value="CHROMOSOME 7 OPEN READING FRAME 50"/>
    <property type="match status" value="1"/>
</dbReference>
<dbReference type="AlphaFoldDB" id="A0A6J1LUC3"/>
<accession>A0A6J1LUC3</accession>
<evidence type="ECO:0000313" key="3">
    <source>
        <dbReference type="Proteomes" id="UP000504633"/>
    </source>
</evidence>
<gene>
    <name evidence="4" type="primary">LOC111599283</name>
</gene>
<feature type="domain" description="WKF" evidence="2">
    <location>
        <begin position="144"/>
        <end position="205"/>
    </location>
</feature>
<feature type="compositionally biased region" description="Acidic residues" evidence="1">
    <location>
        <begin position="83"/>
        <end position="95"/>
    </location>
</feature>
<proteinExistence type="predicted"/>
<protein>
    <submittedName>
        <fullName evidence="4">Uncharacterized protein C7orf50 homolog</fullName>
    </submittedName>
</protein>
<feature type="region of interest" description="Disordered" evidence="1">
    <location>
        <begin position="1"/>
        <end position="143"/>
    </location>
</feature>
<evidence type="ECO:0000259" key="2">
    <source>
        <dbReference type="Pfam" id="PF10180"/>
    </source>
</evidence>
<evidence type="ECO:0000256" key="1">
    <source>
        <dbReference type="SAM" id="MobiDB-lite"/>
    </source>
</evidence>
<feature type="compositionally biased region" description="Basic residues" evidence="1">
    <location>
        <begin position="10"/>
        <end position="20"/>
    </location>
</feature>
<dbReference type="KEGG" id="dhe:111599283"/>
<reference evidence="4" key="1">
    <citation type="submission" date="2025-08" db="UniProtKB">
        <authorList>
            <consortium name="RefSeq"/>
        </authorList>
    </citation>
    <scope>IDENTIFICATION</scope>
    <source>
        <strain evidence="4">15085-1641.00</strain>
        <tissue evidence="4">Whole body</tissue>
    </source>
</reference>
<dbReference type="Proteomes" id="UP000504633">
    <property type="component" value="Unplaced"/>
</dbReference>
<dbReference type="PANTHER" id="PTHR22306">
    <property type="entry name" value="CHROMOSOME 7 OPEN READING FRAME 50"/>
    <property type="match status" value="1"/>
</dbReference>
<dbReference type="GeneID" id="111599283"/>
<feature type="compositionally biased region" description="Basic and acidic residues" evidence="1">
    <location>
        <begin position="125"/>
        <end position="143"/>
    </location>
</feature>
<name>A0A6J1LUC3_DROHY</name>
<dbReference type="RefSeq" id="XP_023170649.1">
    <property type="nucleotide sequence ID" value="XM_023314881.2"/>
</dbReference>
<dbReference type="OrthoDB" id="10261563at2759"/>
<sequence>MARTELEIKKQKRKAKKRKHETQSVPSDDEVANKSLIVEEQVAEGTQTEEKQLRKSKASKRRQQSEHGAIKEKRSKQTKEPNEDAAEDEDLDDMPTAEQLEQAAKPENSNAIVTVRQKKKQKHLQRLEVQKDQNADKEGKRNEEYLRKWRDSRQDWKFEKLRQISIQQTAFNEKKLSADIWPIALEYLAGSKGAAKAIISKLAEDAIQEMDKQCEELSEDTERQKIVESVRYQRARNLLQSFD</sequence>
<keyword evidence="3" id="KW-1185">Reference proteome</keyword>
<dbReference type="Pfam" id="PF10180">
    <property type="entry name" value="WKF"/>
    <property type="match status" value="1"/>
</dbReference>
<feature type="compositionally biased region" description="Basic and acidic residues" evidence="1">
    <location>
        <begin position="63"/>
        <end position="82"/>
    </location>
</feature>
<organism evidence="3 4">
    <name type="scientific">Drosophila hydei</name>
    <name type="common">Fruit fly</name>
    <dbReference type="NCBI Taxonomy" id="7224"/>
    <lineage>
        <taxon>Eukaryota</taxon>
        <taxon>Metazoa</taxon>
        <taxon>Ecdysozoa</taxon>
        <taxon>Arthropoda</taxon>
        <taxon>Hexapoda</taxon>
        <taxon>Insecta</taxon>
        <taxon>Pterygota</taxon>
        <taxon>Neoptera</taxon>
        <taxon>Endopterygota</taxon>
        <taxon>Diptera</taxon>
        <taxon>Brachycera</taxon>
        <taxon>Muscomorpha</taxon>
        <taxon>Ephydroidea</taxon>
        <taxon>Drosophilidae</taxon>
        <taxon>Drosophila</taxon>
    </lineage>
</organism>
<evidence type="ECO:0000313" key="4">
    <source>
        <dbReference type="RefSeq" id="XP_023170649.1"/>
    </source>
</evidence>
<dbReference type="InterPro" id="IPR019327">
    <property type="entry name" value="WKF"/>
</dbReference>